<protein>
    <submittedName>
        <fullName evidence="2">Tetratricopeptide repeat protein</fullName>
    </submittedName>
</protein>
<name>A0A956NC31_UNCEI</name>
<dbReference type="Gene3D" id="1.25.40.10">
    <property type="entry name" value="Tetratricopeptide repeat domain"/>
    <property type="match status" value="2"/>
</dbReference>
<dbReference type="InterPro" id="IPR037919">
    <property type="entry name" value="OGT"/>
</dbReference>
<dbReference type="GO" id="GO:0097363">
    <property type="term" value="F:protein O-acetylglucosaminyltransferase activity"/>
    <property type="evidence" value="ECO:0007669"/>
    <property type="project" value="TreeGrafter"/>
</dbReference>
<dbReference type="Proteomes" id="UP000739538">
    <property type="component" value="Unassembled WGS sequence"/>
</dbReference>
<dbReference type="Pfam" id="PF13374">
    <property type="entry name" value="TPR_10"/>
    <property type="match status" value="1"/>
</dbReference>
<dbReference type="GO" id="GO:0006493">
    <property type="term" value="P:protein O-linked glycosylation"/>
    <property type="evidence" value="ECO:0007669"/>
    <property type="project" value="InterPro"/>
</dbReference>
<dbReference type="AlphaFoldDB" id="A0A956NC31"/>
<dbReference type="InterPro" id="IPR019734">
    <property type="entry name" value="TPR_rpt"/>
</dbReference>
<dbReference type="SUPFAM" id="SSF48452">
    <property type="entry name" value="TPR-like"/>
    <property type="match status" value="1"/>
</dbReference>
<dbReference type="PANTHER" id="PTHR44366:SF1">
    <property type="entry name" value="UDP-N-ACETYLGLUCOSAMINE--PEPTIDE N-ACETYLGLUCOSAMINYLTRANSFERASE 110 KDA SUBUNIT"/>
    <property type="match status" value="1"/>
</dbReference>
<dbReference type="Pfam" id="PF00515">
    <property type="entry name" value="TPR_1"/>
    <property type="match status" value="1"/>
</dbReference>
<reference evidence="2" key="1">
    <citation type="submission" date="2020-04" db="EMBL/GenBank/DDBJ databases">
        <authorList>
            <person name="Zhang T."/>
        </authorList>
    </citation>
    <scope>NUCLEOTIDE SEQUENCE</scope>
    <source>
        <strain evidence="2">HKST-UBA02</strain>
    </source>
</reference>
<dbReference type="SMART" id="SM00028">
    <property type="entry name" value="TPR"/>
    <property type="match status" value="4"/>
</dbReference>
<keyword evidence="1" id="KW-0802">TPR repeat</keyword>
<comment type="caution">
    <text evidence="2">The sequence shown here is derived from an EMBL/GenBank/DDBJ whole genome shotgun (WGS) entry which is preliminary data.</text>
</comment>
<sequence>MAEADPSAAPRLKARALFKRAYKAQQRGRLDDAARLYKESIQTHPTAEAYTYLGWTHAYRREYEQAIRYCKLAIDLDPAFGNAYNDLGAYLIERSEWDEAEPWLEAATRAARYVSYHLPYYNLGRLYEHRFQFDRAEAAYVRSTRLDPAFKPARRALGMLRARRN</sequence>
<dbReference type="PANTHER" id="PTHR44366">
    <property type="entry name" value="UDP-N-ACETYLGLUCOSAMINE--PEPTIDE N-ACETYLGLUCOSAMINYLTRANSFERASE 110 KDA SUBUNIT"/>
    <property type="match status" value="1"/>
</dbReference>
<dbReference type="Pfam" id="PF13181">
    <property type="entry name" value="TPR_8"/>
    <property type="match status" value="1"/>
</dbReference>
<organism evidence="2 3">
    <name type="scientific">Eiseniibacteriota bacterium</name>
    <dbReference type="NCBI Taxonomy" id="2212470"/>
    <lineage>
        <taxon>Bacteria</taxon>
        <taxon>Candidatus Eiseniibacteriota</taxon>
    </lineage>
</organism>
<evidence type="ECO:0000313" key="3">
    <source>
        <dbReference type="Proteomes" id="UP000739538"/>
    </source>
</evidence>
<proteinExistence type="predicted"/>
<feature type="repeat" description="TPR" evidence="1">
    <location>
        <begin position="117"/>
        <end position="150"/>
    </location>
</feature>
<dbReference type="EMBL" id="JAGQHS010000001">
    <property type="protein sequence ID" value="MCA9754244.1"/>
    <property type="molecule type" value="Genomic_DNA"/>
</dbReference>
<accession>A0A956NC31</accession>
<reference evidence="2" key="2">
    <citation type="journal article" date="2021" name="Microbiome">
        <title>Successional dynamics and alternative stable states in a saline activated sludge microbial community over 9 years.</title>
        <authorList>
            <person name="Wang Y."/>
            <person name="Ye J."/>
            <person name="Ju F."/>
            <person name="Liu L."/>
            <person name="Boyd J.A."/>
            <person name="Deng Y."/>
            <person name="Parks D.H."/>
            <person name="Jiang X."/>
            <person name="Yin X."/>
            <person name="Woodcroft B.J."/>
            <person name="Tyson G.W."/>
            <person name="Hugenholtz P."/>
            <person name="Polz M.F."/>
            <person name="Zhang T."/>
        </authorList>
    </citation>
    <scope>NUCLEOTIDE SEQUENCE</scope>
    <source>
        <strain evidence="2">HKST-UBA02</strain>
    </source>
</reference>
<evidence type="ECO:0000256" key="1">
    <source>
        <dbReference type="PROSITE-ProRule" id="PRU00339"/>
    </source>
</evidence>
<evidence type="ECO:0000313" key="2">
    <source>
        <dbReference type="EMBL" id="MCA9754244.1"/>
    </source>
</evidence>
<gene>
    <name evidence="2" type="ORF">KDA27_00470</name>
</gene>
<dbReference type="PROSITE" id="PS50005">
    <property type="entry name" value="TPR"/>
    <property type="match status" value="2"/>
</dbReference>
<dbReference type="InterPro" id="IPR011990">
    <property type="entry name" value="TPR-like_helical_dom_sf"/>
</dbReference>
<feature type="repeat" description="TPR" evidence="1">
    <location>
        <begin position="47"/>
        <end position="80"/>
    </location>
</feature>